<reference evidence="4" key="1">
    <citation type="submission" date="2022-10" db="EMBL/GenBank/DDBJ databases">
        <title>Genome assembly of Pristionchus species.</title>
        <authorList>
            <person name="Yoshida K."/>
            <person name="Sommer R.J."/>
        </authorList>
    </citation>
    <scope>NUCLEOTIDE SEQUENCE [LARGE SCALE GENOMIC DNA]</scope>
    <source>
        <strain evidence="4">RS5460</strain>
    </source>
</reference>
<evidence type="ECO:0000256" key="2">
    <source>
        <dbReference type="SAM" id="SignalP"/>
    </source>
</evidence>
<organism evidence="3 4">
    <name type="scientific">Pristionchus mayeri</name>
    <dbReference type="NCBI Taxonomy" id="1317129"/>
    <lineage>
        <taxon>Eukaryota</taxon>
        <taxon>Metazoa</taxon>
        <taxon>Ecdysozoa</taxon>
        <taxon>Nematoda</taxon>
        <taxon>Chromadorea</taxon>
        <taxon>Rhabditida</taxon>
        <taxon>Rhabditina</taxon>
        <taxon>Diplogasteromorpha</taxon>
        <taxon>Diplogasteroidea</taxon>
        <taxon>Neodiplogasteridae</taxon>
        <taxon>Pristionchus</taxon>
    </lineage>
</organism>
<gene>
    <name evidence="3" type="ORF">PMAYCL1PPCAC_09209</name>
</gene>
<feature type="non-terminal residue" evidence="3">
    <location>
        <position position="1"/>
    </location>
</feature>
<protein>
    <submittedName>
        <fullName evidence="3">Uncharacterized protein</fullName>
    </submittedName>
</protein>
<feature type="non-terminal residue" evidence="3">
    <location>
        <position position="289"/>
    </location>
</feature>
<feature type="compositionally biased region" description="Polar residues" evidence="1">
    <location>
        <begin position="249"/>
        <end position="260"/>
    </location>
</feature>
<accession>A0AAN4ZGG4</accession>
<feature type="compositionally biased region" description="Polar residues" evidence="1">
    <location>
        <begin position="230"/>
        <end position="241"/>
    </location>
</feature>
<feature type="region of interest" description="Disordered" evidence="1">
    <location>
        <begin position="124"/>
        <end position="268"/>
    </location>
</feature>
<sequence>SFPEMLLHLVFFSLLSLVVSKECQKRLPSVCTTCCAILYDNDDCETKNLFRVKWDADGFLGAIWENETRVVEVYPGCLLTLWEMRNQTGQSRVLGLDGVSVHYLDRYAFSRRASSLACKCTTAAGRPPTTTLKPEEKEAVKVPARAGESVDLPVHQEEGPGTVPEGAVPKGGGRGETDSGYGSEPEDHLEEVKSLEDMGTGEEEKEDEKKEGEEKKDSLEDSNEEESEQAGPSTTVPSEQSGGADDGSDSPTPSEFSVPSLSHPIVDITLTPPIREVPLTIERILMVPK</sequence>
<feature type="signal peptide" evidence="2">
    <location>
        <begin position="1"/>
        <end position="20"/>
    </location>
</feature>
<comment type="caution">
    <text evidence="3">The sequence shown here is derived from an EMBL/GenBank/DDBJ whole genome shotgun (WGS) entry which is preliminary data.</text>
</comment>
<keyword evidence="2" id="KW-0732">Signal</keyword>
<feature type="chain" id="PRO_5042840535" evidence="2">
    <location>
        <begin position="21"/>
        <end position="289"/>
    </location>
</feature>
<keyword evidence="4" id="KW-1185">Reference proteome</keyword>
<evidence type="ECO:0000313" key="3">
    <source>
        <dbReference type="EMBL" id="GMR39014.1"/>
    </source>
</evidence>
<dbReference type="Gene3D" id="2.60.20.10">
    <property type="entry name" value="Crystallins"/>
    <property type="match status" value="1"/>
</dbReference>
<evidence type="ECO:0000256" key="1">
    <source>
        <dbReference type="SAM" id="MobiDB-lite"/>
    </source>
</evidence>
<evidence type="ECO:0000313" key="4">
    <source>
        <dbReference type="Proteomes" id="UP001328107"/>
    </source>
</evidence>
<name>A0AAN4ZGG4_9BILA</name>
<feature type="compositionally biased region" description="Basic and acidic residues" evidence="1">
    <location>
        <begin position="207"/>
        <end position="219"/>
    </location>
</feature>
<dbReference type="EMBL" id="BTRK01000002">
    <property type="protein sequence ID" value="GMR39014.1"/>
    <property type="molecule type" value="Genomic_DNA"/>
</dbReference>
<dbReference type="AlphaFoldDB" id="A0AAN4ZGG4"/>
<dbReference type="Proteomes" id="UP001328107">
    <property type="component" value="Unassembled WGS sequence"/>
</dbReference>
<proteinExistence type="predicted"/>